<dbReference type="Proteomes" id="UP000001239">
    <property type="component" value="Segment"/>
</dbReference>
<proteinExistence type="predicted"/>
<accession>Q2Z0T7</accession>
<reference evidence="1 2" key="4">
    <citation type="journal article" date="2005" name="J. Mol. Biol.">
        <title>Genome comparison of Pseudomonas aeruginosa large phages.</title>
        <authorList>
            <person name="Hertveldt K."/>
            <person name="Lavigne R."/>
            <person name="Pleteneva E."/>
            <person name="Sernova N."/>
            <person name="Kurochkina L."/>
            <person name="Korchevskii R."/>
            <person name="Robben J."/>
            <person name="Mesyanzhinov V."/>
            <person name="Krylov V.N."/>
            <person name="Volckaert G."/>
        </authorList>
    </citation>
    <scope>NUCLEOTIDE SEQUENCE</scope>
</reference>
<evidence type="ECO:0000313" key="1">
    <source>
        <dbReference type="EMBL" id="CAG27238.1"/>
    </source>
</evidence>
<keyword evidence="2" id="KW-1185">Reference proteome</keyword>
<evidence type="ECO:0000313" key="2">
    <source>
        <dbReference type="Proteomes" id="UP000001239"/>
    </source>
</evidence>
<protein>
    <submittedName>
        <fullName evidence="1">Uncharacterized protein</fullName>
    </submittedName>
</protein>
<dbReference type="EMBL" id="AJ697969">
    <property type="protein sequence ID" value="CAG27238.1"/>
    <property type="molecule type" value="Genomic_DNA"/>
</dbReference>
<reference evidence="1 2" key="2">
    <citation type="journal article" date="2003" name="Res. Microbiol.">
        <title>Myoviridae bacteriophages of Pseudomonas aeruginosa: a long and complex evolutionary pathway.</title>
        <authorList>
            <person name="Krylov V.N."/>
            <person name="Pleteneva E.A."/>
            <person name="Bourkalsteva M.V."/>
            <person name="Shaburova O.V."/>
            <person name="Volckaert G."/>
            <person name="Sykilinda N.N."/>
            <person name="Kurochkina L.P."/>
            <person name="Mesyanzhinov V.V."/>
        </authorList>
    </citation>
    <scope>NUCLEOTIDE SEQUENCE [LARGE SCALE GENOMIC DNA]</scope>
</reference>
<name>Q2Z0T7_9CAUD</name>
<reference evidence="1 2" key="3">
    <citation type="journal article" date="2004" name="Bioinformatics">
        <title>PHIRE, a deterministic approach to reveal regulatory elements in bacteriophage genomes.</title>
        <authorList>
            <person name="Lavigne R."/>
            <person name="Sun W.D."/>
            <person name="Volckaert G."/>
        </authorList>
    </citation>
    <scope>NUCLEOTIDE SEQUENCE [LARGE SCALE GENOMIC DNA]</scope>
</reference>
<reference evidence="1 2" key="1">
    <citation type="journal article" date="2002" name="Genetika">
        <title>Phenogenetic characterization of a group of giant Phi KZ-like bacteriophages of Pseudomonas aeruginosa].</title>
        <authorList>
            <person name="Burkal'tseva M.V."/>
            <person name="Krylov V.N."/>
            <person name="Pleteneva E.A."/>
            <person name="Shaburova O.V."/>
            <person name="Krylov S.V."/>
            <person name="Volckaert G."/>
            <person name="Sykilinda N.N."/>
            <person name="Kurochkina L.P."/>
            <person name="Mesyanzhinov V.V."/>
        </authorList>
    </citation>
    <scope>NUCLEOTIDE SEQUENCE [LARGE SCALE GENOMIC DNA]</scope>
</reference>
<dbReference type="KEGG" id="vg:5176691"/>
<dbReference type="RefSeq" id="YP_418177.1">
    <property type="nucleotide sequence ID" value="NC_007623.1"/>
</dbReference>
<organism evidence="1 2">
    <name type="scientific">Pseudomonas phage EL</name>
    <dbReference type="NCBI Taxonomy" id="273133"/>
    <lineage>
        <taxon>Viruses</taxon>
        <taxon>Duplodnaviria</taxon>
        <taxon>Heunggongvirae</taxon>
        <taxon>Uroviricota</taxon>
        <taxon>Caudoviricetes</taxon>
        <taxon>Chimalliviridae</taxon>
        <taxon>Elvirus</taxon>
        <taxon>Elvirus EL</taxon>
    </lineage>
</organism>
<dbReference type="GeneID" id="5176691"/>
<sequence>MTTIKVQQKLGLAAFAILSDQLKAEGIHVINPVEGEVVTADDVVGKVLAAFNLGNKIEVNADVPASNKGVNYRFERIGGAYYLVRK</sequence>